<reference evidence="5" key="1">
    <citation type="journal article" date="2019" name="Int. J. Syst. Evol. Microbiol.">
        <title>The Global Catalogue of Microorganisms (GCM) 10K type strain sequencing project: providing services to taxonomists for standard genome sequencing and annotation.</title>
        <authorList>
            <consortium name="The Broad Institute Genomics Platform"/>
            <consortium name="The Broad Institute Genome Sequencing Center for Infectious Disease"/>
            <person name="Wu L."/>
            <person name="Ma J."/>
        </authorList>
    </citation>
    <scope>NUCLEOTIDE SEQUENCE [LARGE SCALE GENOMIC DNA]</scope>
    <source>
        <strain evidence="5">WYCCWR 12678</strain>
    </source>
</reference>
<sequence>MVYRIIRIVVKIWLSLRFRIKVEGLNLIPNDGCILAMNHRSYYDSLLVGVHTPRKMFIMAKEELFNNKIVSWVIRQMGAFPVKRNSADIKSLKHSLKLIDEGNIFSIFIEGTRSKSEEMLDPKKGIGFLVAKSKSPVVPVLIQGVTGGWFSKVTVRFGAPIDFNGEEYDEIAKKVANAIKSLAIKNQLGTTRSMGP</sequence>
<dbReference type="SMART" id="SM00563">
    <property type="entry name" value="PlsC"/>
    <property type="match status" value="1"/>
</dbReference>
<keyword evidence="2 4" id="KW-0012">Acyltransferase</keyword>
<dbReference type="RefSeq" id="WP_380025750.1">
    <property type="nucleotide sequence ID" value="NZ_JBHSHC010000090.1"/>
</dbReference>
<dbReference type="Pfam" id="PF01553">
    <property type="entry name" value="Acyltransferase"/>
    <property type="match status" value="1"/>
</dbReference>
<dbReference type="InterPro" id="IPR002123">
    <property type="entry name" value="Plipid/glycerol_acylTrfase"/>
</dbReference>
<dbReference type="SUPFAM" id="SSF69593">
    <property type="entry name" value="Glycerol-3-phosphate (1)-acyltransferase"/>
    <property type="match status" value="1"/>
</dbReference>
<dbReference type="GO" id="GO:0016746">
    <property type="term" value="F:acyltransferase activity"/>
    <property type="evidence" value="ECO:0007669"/>
    <property type="project" value="UniProtKB-KW"/>
</dbReference>
<name>A0ABV9Q1X6_9BACL</name>
<keyword evidence="5" id="KW-1185">Reference proteome</keyword>
<evidence type="ECO:0000259" key="3">
    <source>
        <dbReference type="SMART" id="SM00563"/>
    </source>
</evidence>
<feature type="domain" description="Phospholipid/glycerol acyltransferase" evidence="3">
    <location>
        <begin position="33"/>
        <end position="145"/>
    </location>
</feature>
<evidence type="ECO:0000313" key="4">
    <source>
        <dbReference type="EMBL" id="MFC4767829.1"/>
    </source>
</evidence>
<accession>A0ABV9Q1X6</accession>
<dbReference type="PANTHER" id="PTHR10434:SF40">
    <property type="entry name" value="1-ACYL-SN-GLYCEROL-3-PHOSPHATE ACYLTRANSFERASE"/>
    <property type="match status" value="1"/>
</dbReference>
<dbReference type="CDD" id="cd07989">
    <property type="entry name" value="LPLAT_AGPAT-like"/>
    <property type="match status" value="1"/>
</dbReference>
<gene>
    <name evidence="4" type="ORF">ACFO8Q_10720</name>
</gene>
<dbReference type="EMBL" id="JBHSHC010000090">
    <property type="protein sequence ID" value="MFC4767829.1"/>
    <property type="molecule type" value="Genomic_DNA"/>
</dbReference>
<proteinExistence type="predicted"/>
<keyword evidence="1" id="KW-0808">Transferase</keyword>
<dbReference type="PANTHER" id="PTHR10434">
    <property type="entry name" value="1-ACYL-SN-GLYCEROL-3-PHOSPHATE ACYLTRANSFERASE"/>
    <property type="match status" value="1"/>
</dbReference>
<evidence type="ECO:0000256" key="1">
    <source>
        <dbReference type="ARBA" id="ARBA00022679"/>
    </source>
</evidence>
<dbReference type="Proteomes" id="UP001596002">
    <property type="component" value="Unassembled WGS sequence"/>
</dbReference>
<organism evidence="4 5">
    <name type="scientific">Effusibacillus consociatus</name>
    <dbReference type="NCBI Taxonomy" id="1117041"/>
    <lineage>
        <taxon>Bacteria</taxon>
        <taxon>Bacillati</taxon>
        <taxon>Bacillota</taxon>
        <taxon>Bacilli</taxon>
        <taxon>Bacillales</taxon>
        <taxon>Alicyclobacillaceae</taxon>
        <taxon>Effusibacillus</taxon>
    </lineage>
</organism>
<evidence type="ECO:0000313" key="5">
    <source>
        <dbReference type="Proteomes" id="UP001596002"/>
    </source>
</evidence>
<evidence type="ECO:0000256" key="2">
    <source>
        <dbReference type="ARBA" id="ARBA00023315"/>
    </source>
</evidence>
<comment type="caution">
    <text evidence="4">The sequence shown here is derived from an EMBL/GenBank/DDBJ whole genome shotgun (WGS) entry which is preliminary data.</text>
</comment>
<protein>
    <submittedName>
        <fullName evidence="4">Lysophospholipid acyltransferase family protein</fullName>
    </submittedName>
</protein>